<comment type="similarity">
    <text evidence="1">Belongs to the 'phage' integrase family.</text>
</comment>
<proteinExistence type="inferred from homology"/>
<evidence type="ECO:0000256" key="3">
    <source>
        <dbReference type="ARBA" id="ARBA00023125"/>
    </source>
</evidence>
<evidence type="ECO:0000313" key="8">
    <source>
        <dbReference type="EMBL" id="WCT76325.1"/>
    </source>
</evidence>
<evidence type="ECO:0000313" key="9">
    <source>
        <dbReference type="Proteomes" id="UP001218231"/>
    </source>
</evidence>
<organism evidence="8 9">
    <name type="scientific">Novosphingobium humi</name>
    <dbReference type="NCBI Taxonomy" id="2282397"/>
    <lineage>
        <taxon>Bacteria</taxon>
        <taxon>Pseudomonadati</taxon>
        <taxon>Pseudomonadota</taxon>
        <taxon>Alphaproteobacteria</taxon>
        <taxon>Sphingomonadales</taxon>
        <taxon>Sphingomonadaceae</taxon>
        <taxon>Novosphingobium</taxon>
    </lineage>
</organism>
<keyword evidence="3 5" id="KW-0238">DNA-binding</keyword>
<protein>
    <submittedName>
        <fullName evidence="8">Tyrosine-type recombinase/integrase</fullName>
    </submittedName>
</protein>
<dbReference type="Proteomes" id="UP001218231">
    <property type="component" value="Chromosome"/>
</dbReference>
<evidence type="ECO:0000256" key="5">
    <source>
        <dbReference type="PROSITE-ProRule" id="PRU01248"/>
    </source>
</evidence>
<gene>
    <name evidence="8" type="ORF">PQ457_10215</name>
</gene>
<keyword evidence="9" id="KW-1185">Reference proteome</keyword>
<dbReference type="RefSeq" id="WP_273616775.1">
    <property type="nucleotide sequence ID" value="NZ_CP117417.1"/>
</dbReference>
<dbReference type="InterPro" id="IPR010998">
    <property type="entry name" value="Integrase_recombinase_N"/>
</dbReference>
<keyword evidence="2" id="KW-0229">DNA integration</keyword>
<dbReference type="InterPro" id="IPR011010">
    <property type="entry name" value="DNA_brk_join_enz"/>
</dbReference>
<keyword evidence="4" id="KW-0233">DNA recombination</keyword>
<dbReference type="PANTHER" id="PTHR30629:SF2">
    <property type="entry name" value="PROPHAGE INTEGRASE INTS-RELATED"/>
    <property type="match status" value="1"/>
</dbReference>
<reference evidence="8 9" key="1">
    <citation type="submission" date="2023-02" db="EMBL/GenBank/DDBJ databases">
        <title>Genome sequence of Novosphingobium humi KACC 19094.</title>
        <authorList>
            <person name="Kim S."/>
            <person name="Heo J."/>
            <person name="Kwon S.-W."/>
        </authorList>
    </citation>
    <scope>NUCLEOTIDE SEQUENCE [LARGE SCALE GENOMIC DNA]</scope>
    <source>
        <strain evidence="8 9">KACC 19094</strain>
    </source>
</reference>
<dbReference type="PROSITE" id="PS51898">
    <property type="entry name" value="TYR_RECOMBINASE"/>
    <property type="match status" value="1"/>
</dbReference>
<dbReference type="InterPro" id="IPR050808">
    <property type="entry name" value="Phage_Integrase"/>
</dbReference>
<dbReference type="Gene3D" id="1.10.150.130">
    <property type="match status" value="1"/>
</dbReference>
<evidence type="ECO:0000259" key="6">
    <source>
        <dbReference type="PROSITE" id="PS51898"/>
    </source>
</evidence>
<evidence type="ECO:0000256" key="4">
    <source>
        <dbReference type="ARBA" id="ARBA00023172"/>
    </source>
</evidence>
<dbReference type="Pfam" id="PF00589">
    <property type="entry name" value="Phage_integrase"/>
    <property type="match status" value="1"/>
</dbReference>
<feature type="domain" description="Tyr recombinase" evidence="6">
    <location>
        <begin position="165"/>
        <end position="336"/>
    </location>
</feature>
<dbReference type="Gene3D" id="1.10.443.10">
    <property type="entry name" value="Intergrase catalytic core"/>
    <property type="match status" value="1"/>
</dbReference>
<feature type="domain" description="Core-binding (CB)" evidence="7">
    <location>
        <begin position="70"/>
        <end position="144"/>
    </location>
</feature>
<dbReference type="SUPFAM" id="SSF56349">
    <property type="entry name" value="DNA breaking-rejoining enzymes"/>
    <property type="match status" value="1"/>
</dbReference>
<sequence length="353" mass="40066">MTKRRWLPPNVSRYQDKTGRWRYRYRKTGKATYHFRAAPGTPEFLAEYEAAKAGQPVGADRVAPGSVDALCAAYYRSPRWQSMQPNTQKVYRGIIERWRAEHGAKPINRLEPRHVEGWLFAMADRPSAANNLRKALMRLFRYAVRMGWLSRNPIAPTEPYRMEGTGIHAWTEEEIAAFQSRWPFGTRERLALELMLWTGLRKSDVIRLGPAQRQGDRFHLRHTKNKSDTILPVSPDVERAISSLDPAHIGIDTYLVTDFGKPFTPAGFGNWFRARCDLADLKNCSAHGLRKALSRRIAEAGGTANQGRAVTGHKTDRMFAYYSQSADKAALADTVLANVTEKFAKISKQTSEK</sequence>
<dbReference type="InterPro" id="IPR013762">
    <property type="entry name" value="Integrase-like_cat_sf"/>
</dbReference>
<accession>A0ABY7TSX7</accession>
<dbReference type="EMBL" id="CP117417">
    <property type="protein sequence ID" value="WCT76325.1"/>
    <property type="molecule type" value="Genomic_DNA"/>
</dbReference>
<evidence type="ECO:0000256" key="2">
    <source>
        <dbReference type="ARBA" id="ARBA00022908"/>
    </source>
</evidence>
<name>A0ABY7TSX7_9SPHN</name>
<evidence type="ECO:0000259" key="7">
    <source>
        <dbReference type="PROSITE" id="PS51900"/>
    </source>
</evidence>
<dbReference type="InterPro" id="IPR044068">
    <property type="entry name" value="CB"/>
</dbReference>
<evidence type="ECO:0000256" key="1">
    <source>
        <dbReference type="ARBA" id="ARBA00008857"/>
    </source>
</evidence>
<dbReference type="InterPro" id="IPR002104">
    <property type="entry name" value="Integrase_catalytic"/>
</dbReference>
<dbReference type="PROSITE" id="PS51900">
    <property type="entry name" value="CB"/>
    <property type="match status" value="1"/>
</dbReference>
<dbReference type="PANTHER" id="PTHR30629">
    <property type="entry name" value="PROPHAGE INTEGRASE"/>
    <property type="match status" value="1"/>
</dbReference>